<feature type="domain" description="Radical SAM core" evidence="6">
    <location>
        <begin position="169"/>
        <end position="400"/>
    </location>
</feature>
<gene>
    <name evidence="7" type="ORF">SAMN05421837_103801</name>
</gene>
<dbReference type="InterPro" id="IPR058240">
    <property type="entry name" value="rSAM_sf"/>
</dbReference>
<dbReference type="RefSeq" id="WP_086674867.1">
    <property type="nucleotide sequence ID" value="NZ_FNUJ01000003.1"/>
</dbReference>
<dbReference type="GO" id="GO:0051536">
    <property type="term" value="F:iron-sulfur cluster binding"/>
    <property type="evidence" value="ECO:0007669"/>
    <property type="project" value="UniProtKB-KW"/>
</dbReference>
<dbReference type="InterPro" id="IPR007197">
    <property type="entry name" value="rSAM"/>
</dbReference>
<dbReference type="PROSITE" id="PS51918">
    <property type="entry name" value="RADICAL_SAM"/>
    <property type="match status" value="1"/>
</dbReference>
<evidence type="ECO:0000256" key="1">
    <source>
        <dbReference type="ARBA" id="ARBA00001966"/>
    </source>
</evidence>
<keyword evidence="3" id="KW-0479">Metal-binding</keyword>
<proteinExistence type="predicted"/>
<dbReference type="STRING" id="218821.SAMN05421837_103801"/>
<evidence type="ECO:0000256" key="4">
    <source>
        <dbReference type="ARBA" id="ARBA00023004"/>
    </source>
</evidence>
<dbReference type="NCBIfam" id="NF040542">
    <property type="entry name" value="rSAM_RCCLKC"/>
    <property type="match status" value="1"/>
</dbReference>
<dbReference type="PANTHER" id="PTHR43409">
    <property type="entry name" value="ANAEROBIC MAGNESIUM-PROTOPORPHYRIN IX MONOMETHYL ESTER CYCLASE-RELATED"/>
    <property type="match status" value="1"/>
</dbReference>
<dbReference type="EMBL" id="FNUJ01000003">
    <property type="protein sequence ID" value="SEF27394.1"/>
    <property type="molecule type" value="Genomic_DNA"/>
</dbReference>
<dbReference type="InterPro" id="IPR051198">
    <property type="entry name" value="BchE-like"/>
</dbReference>
<evidence type="ECO:0000313" key="7">
    <source>
        <dbReference type="EMBL" id="SEF27394.1"/>
    </source>
</evidence>
<keyword evidence="4" id="KW-0408">Iron</keyword>
<keyword evidence="2" id="KW-0949">S-adenosyl-L-methionine</keyword>
<dbReference type="SFLD" id="SFLDG01082">
    <property type="entry name" value="B12-binding_domain_containing"/>
    <property type="match status" value="1"/>
</dbReference>
<dbReference type="InterPro" id="IPR006638">
    <property type="entry name" value="Elp3/MiaA/NifB-like_rSAM"/>
</dbReference>
<evidence type="ECO:0000256" key="3">
    <source>
        <dbReference type="ARBA" id="ARBA00022723"/>
    </source>
</evidence>
<evidence type="ECO:0000313" key="8">
    <source>
        <dbReference type="Proteomes" id="UP000198878"/>
    </source>
</evidence>
<dbReference type="OrthoDB" id="5298546at2"/>
<accession>A0A1H5QNH9</accession>
<organism evidence="7 8">
    <name type="scientific">Amycolatopsis pretoriensis</name>
    <dbReference type="NCBI Taxonomy" id="218821"/>
    <lineage>
        <taxon>Bacteria</taxon>
        <taxon>Bacillati</taxon>
        <taxon>Actinomycetota</taxon>
        <taxon>Actinomycetes</taxon>
        <taxon>Pseudonocardiales</taxon>
        <taxon>Pseudonocardiaceae</taxon>
        <taxon>Amycolatopsis</taxon>
    </lineage>
</organism>
<evidence type="ECO:0000256" key="5">
    <source>
        <dbReference type="ARBA" id="ARBA00023014"/>
    </source>
</evidence>
<keyword evidence="8" id="KW-1185">Reference proteome</keyword>
<sequence length="417" mass="46342">MPAARVLVASAFEAELQPLTSACAGAAMRAQDADVVGWDAHKNPDAVPDGEFDLVLLSVQQFEGVERGLNLAARLRESFGGAKLVAFGQYAQMNHRRFLETVDAIVMEEPELVAAELAEVARGEREVATVPASMTAQGMRPKPPHRRIAVPAPARDLFPSLVHYPAHHSPYGLMGNVETTRGCHHKCTYCSVYGAYDGGVAAYNADTVLADCLQLAEEGARHFCFIDAEFFNSRTIGPGVVRKLVDEIGPITFEFTTRVDHILSYQKELTELVSLGLVKVTSALEFPSNRILRIFDKHIDVDHMRAAIAEAERIGFVLYPTFIPFTPWIEYEELLTFEDFLVDTGLAKVTDPTALQTRLLLFKGSPLLSSPWMEDIATVDRGLWVEWTHPDRRVEELWIERRADAEDVGKVRCCVKC</sequence>
<evidence type="ECO:0000256" key="2">
    <source>
        <dbReference type="ARBA" id="ARBA00022691"/>
    </source>
</evidence>
<protein>
    <submittedName>
        <fullName evidence="7">Radical SAM superfamily protein</fullName>
    </submittedName>
</protein>
<dbReference type="Gene3D" id="3.80.30.20">
    <property type="entry name" value="tm_1862 like domain"/>
    <property type="match status" value="1"/>
</dbReference>
<comment type="cofactor">
    <cofactor evidence="1">
        <name>[4Fe-4S] cluster</name>
        <dbReference type="ChEBI" id="CHEBI:49883"/>
    </cofactor>
</comment>
<dbReference type="Pfam" id="PF04055">
    <property type="entry name" value="Radical_SAM"/>
    <property type="match status" value="1"/>
</dbReference>
<dbReference type="AlphaFoldDB" id="A0A1H5QNH9"/>
<dbReference type="Proteomes" id="UP000198878">
    <property type="component" value="Unassembled WGS sequence"/>
</dbReference>
<dbReference type="SMART" id="SM00729">
    <property type="entry name" value="Elp3"/>
    <property type="match status" value="1"/>
</dbReference>
<name>A0A1H5QNH9_9PSEU</name>
<dbReference type="SUPFAM" id="SSF102114">
    <property type="entry name" value="Radical SAM enzymes"/>
    <property type="match status" value="1"/>
</dbReference>
<reference evidence="8" key="1">
    <citation type="submission" date="2016-10" db="EMBL/GenBank/DDBJ databases">
        <authorList>
            <person name="Varghese N."/>
            <person name="Submissions S."/>
        </authorList>
    </citation>
    <scope>NUCLEOTIDE SEQUENCE [LARGE SCALE GENOMIC DNA]</scope>
    <source>
        <strain evidence="8">DSM 44654</strain>
    </source>
</reference>
<dbReference type="GO" id="GO:0046872">
    <property type="term" value="F:metal ion binding"/>
    <property type="evidence" value="ECO:0007669"/>
    <property type="project" value="UniProtKB-KW"/>
</dbReference>
<keyword evidence="5" id="KW-0411">Iron-sulfur</keyword>
<dbReference type="InterPro" id="IPR023404">
    <property type="entry name" value="rSAM_horseshoe"/>
</dbReference>
<dbReference type="PANTHER" id="PTHR43409:SF7">
    <property type="entry name" value="BLL1977 PROTEIN"/>
    <property type="match status" value="1"/>
</dbReference>
<evidence type="ECO:0000259" key="6">
    <source>
        <dbReference type="PROSITE" id="PS51918"/>
    </source>
</evidence>
<dbReference type="GO" id="GO:0005829">
    <property type="term" value="C:cytosol"/>
    <property type="evidence" value="ECO:0007669"/>
    <property type="project" value="TreeGrafter"/>
</dbReference>
<dbReference type="CDD" id="cd01335">
    <property type="entry name" value="Radical_SAM"/>
    <property type="match status" value="1"/>
</dbReference>
<dbReference type="SFLD" id="SFLDS00029">
    <property type="entry name" value="Radical_SAM"/>
    <property type="match status" value="1"/>
</dbReference>
<dbReference type="GO" id="GO:0003824">
    <property type="term" value="F:catalytic activity"/>
    <property type="evidence" value="ECO:0007669"/>
    <property type="project" value="InterPro"/>
</dbReference>